<reference evidence="1 2" key="1">
    <citation type="journal article" date="2018" name="Biotechnol. Biofuels">
        <title>Integrative visual omics of the white-rot fungus Polyporus brumalis exposes the biotechnological potential of its oxidative enzymes for delignifying raw plant biomass.</title>
        <authorList>
            <person name="Miyauchi S."/>
            <person name="Rancon A."/>
            <person name="Drula E."/>
            <person name="Hage H."/>
            <person name="Chaduli D."/>
            <person name="Favel A."/>
            <person name="Grisel S."/>
            <person name="Henrissat B."/>
            <person name="Herpoel-Gimbert I."/>
            <person name="Ruiz-Duenas F.J."/>
            <person name="Chevret D."/>
            <person name="Hainaut M."/>
            <person name="Lin J."/>
            <person name="Wang M."/>
            <person name="Pangilinan J."/>
            <person name="Lipzen A."/>
            <person name="Lesage-Meessen L."/>
            <person name="Navarro D."/>
            <person name="Riley R."/>
            <person name="Grigoriev I.V."/>
            <person name="Zhou S."/>
            <person name="Raouche S."/>
            <person name="Rosso M.N."/>
        </authorList>
    </citation>
    <scope>NUCLEOTIDE SEQUENCE [LARGE SCALE GENOMIC DNA]</scope>
    <source>
        <strain evidence="1 2">BRFM 1820</strain>
    </source>
</reference>
<sequence>MLKPSWCSRQPSQLARHPERVEASCASFESSHDTHRRLDPPAQHALTSAVTQRMSFWHCGVPLYLLQAGSNLLLCLPPSFRTKLGSRVLSYYTRSTFLWLSLHLRTSSYLYAFQYVSSSSRIAASPQSKQTSPPRSRPRIRSRILSIMSSLDGIPLNYLISQDHCLELCKRNARLRHSVDCHAPGPNCITFQKCGSHTKGFPLSLLRYKPSGPFYELQDASNEEIRILLNRGLSELHLVFWAPDHKQGAWRHHIRTVPVVSTTFRLTNKSELAHLIALEYFAIFTEGSKDQIHGDYPEMQPGMFNLVALRRIFGNVYQVEIGPSTATRGVF</sequence>
<gene>
    <name evidence="1" type="ORF">OH76DRAFT_6479</name>
</gene>
<protein>
    <submittedName>
        <fullName evidence="1">Uncharacterized protein</fullName>
    </submittedName>
</protein>
<evidence type="ECO:0000313" key="1">
    <source>
        <dbReference type="EMBL" id="RDX56998.1"/>
    </source>
</evidence>
<evidence type="ECO:0000313" key="2">
    <source>
        <dbReference type="Proteomes" id="UP000256964"/>
    </source>
</evidence>
<organism evidence="1 2">
    <name type="scientific">Lentinus brumalis</name>
    <dbReference type="NCBI Taxonomy" id="2498619"/>
    <lineage>
        <taxon>Eukaryota</taxon>
        <taxon>Fungi</taxon>
        <taxon>Dikarya</taxon>
        <taxon>Basidiomycota</taxon>
        <taxon>Agaricomycotina</taxon>
        <taxon>Agaricomycetes</taxon>
        <taxon>Polyporales</taxon>
        <taxon>Polyporaceae</taxon>
        <taxon>Lentinus</taxon>
    </lineage>
</organism>
<dbReference type="EMBL" id="KZ857379">
    <property type="protein sequence ID" value="RDX56998.1"/>
    <property type="molecule type" value="Genomic_DNA"/>
</dbReference>
<accession>A0A371DWY4</accession>
<proteinExistence type="predicted"/>
<keyword evidence="2" id="KW-1185">Reference proteome</keyword>
<dbReference type="AlphaFoldDB" id="A0A371DWY4"/>
<dbReference type="Proteomes" id="UP000256964">
    <property type="component" value="Unassembled WGS sequence"/>
</dbReference>
<name>A0A371DWY4_9APHY</name>